<organism evidence="2 3">
    <name type="scientific">Stentor coeruleus</name>
    <dbReference type="NCBI Taxonomy" id="5963"/>
    <lineage>
        <taxon>Eukaryota</taxon>
        <taxon>Sar</taxon>
        <taxon>Alveolata</taxon>
        <taxon>Ciliophora</taxon>
        <taxon>Postciliodesmatophora</taxon>
        <taxon>Heterotrichea</taxon>
        <taxon>Heterotrichida</taxon>
        <taxon>Stentoridae</taxon>
        <taxon>Stentor</taxon>
    </lineage>
</organism>
<dbReference type="EMBL" id="MPUH01000270">
    <property type="protein sequence ID" value="OMJ84407.1"/>
    <property type="molecule type" value="Genomic_DNA"/>
</dbReference>
<keyword evidence="1" id="KW-0175">Coiled coil</keyword>
<dbReference type="AlphaFoldDB" id="A0A1R2C5Y9"/>
<dbReference type="PANTHER" id="PTHR47026">
    <property type="entry name" value="PIGMENTOSA GTPASE REGULATOR-LIKE PROTEIN, PUTATIVE-RELATED"/>
    <property type="match status" value="1"/>
</dbReference>
<feature type="coiled-coil region" evidence="1">
    <location>
        <begin position="179"/>
        <end position="235"/>
    </location>
</feature>
<gene>
    <name evidence="2" type="ORF">SteCoe_14481</name>
</gene>
<dbReference type="PANTHER" id="PTHR47026:SF2">
    <property type="entry name" value="FLAGELLAR ASSOCIATED PROTEIN"/>
    <property type="match status" value="1"/>
</dbReference>
<dbReference type="Proteomes" id="UP000187209">
    <property type="component" value="Unassembled WGS sequence"/>
</dbReference>
<evidence type="ECO:0000313" key="2">
    <source>
        <dbReference type="EMBL" id="OMJ84407.1"/>
    </source>
</evidence>
<sequence length="276" mass="32629">MNSSDYSPDSTGLTLEATLISLEDEKNRLSSQEKYVEANQISKKIQDLKSQIHKQKLTQLKITHKEEKQLVEKSFSDELCSFEINWDSIISAFSEKCLKELNRSMIKHEKKMRILKEKLENEIMKNFIPSPCLLNMIKCKEQAVKQDKFVEAQGLFLQIEQLRNEEVFRYNENKKMTIEQHLANYNEKYEKKLQALKKRQRTRLDELNIQKQEEYKRIERKYENLKRDLENGQNIKINLHEGKHTTSAGRHSSSPLKSNDCTLSTFRQQSLVSKQE</sequence>
<proteinExistence type="predicted"/>
<comment type="caution">
    <text evidence="2">The sequence shown here is derived from an EMBL/GenBank/DDBJ whole genome shotgun (WGS) entry which is preliminary data.</text>
</comment>
<evidence type="ECO:0000313" key="3">
    <source>
        <dbReference type="Proteomes" id="UP000187209"/>
    </source>
</evidence>
<name>A0A1R2C5Y9_9CILI</name>
<reference evidence="2 3" key="1">
    <citation type="submission" date="2016-11" db="EMBL/GenBank/DDBJ databases">
        <title>The macronuclear genome of Stentor coeruleus: a giant cell with tiny introns.</title>
        <authorList>
            <person name="Slabodnick M."/>
            <person name="Ruby J.G."/>
            <person name="Reiff S.B."/>
            <person name="Swart E.C."/>
            <person name="Gosai S."/>
            <person name="Prabakaran S."/>
            <person name="Witkowska E."/>
            <person name="Larue G.E."/>
            <person name="Fisher S."/>
            <person name="Freeman R.M."/>
            <person name="Gunawardena J."/>
            <person name="Chu W."/>
            <person name="Stover N.A."/>
            <person name="Gregory B.D."/>
            <person name="Nowacki M."/>
            <person name="Derisi J."/>
            <person name="Roy S.W."/>
            <person name="Marshall W.F."/>
            <person name="Sood P."/>
        </authorList>
    </citation>
    <scope>NUCLEOTIDE SEQUENCE [LARGE SCALE GENOMIC DNA]</scope>
    <source>
        <strain evidence="2">WM001</strain>
    </source>
</reference>
<accession>A0A1R2C5Y9</accession>
<feature type="coiled-coil region" evidence="1">
    <location>
        <begin position="98"/>
        <end position="125"/>
    </location>
</feature>
<keyword evidence="3" id="KW-1185">Reference proteome</keyword>
<evidence type="ECO:0000256" key="1">
    <source>
        <dbReference type="SAM" id="Coils"/>
    </source>
</evidence>
<protein>
    <submittedName>
        <fullName evidence="2">Uncharacterized protein</fullName>
    </submittedName>
</protein>
<dbReference type="OrthoDB" id="8062037at2759"/>